<dbReference type="AlphaFoldDB" id="A0A5C5FUF9"/>
<evidence type="ECO:0000313" key="2">
    <source>
        <dbReference type="Proteomes" id="UP000311382"/>
    </source>
</evidence>
<dbReference type="Proteomes" id="UP000311382">
    <property type="component" value="Unassembled WGS sequence"/>
</dbReference>
<proteinExistence type="predicted"/>
<organism evidence="1 2">
    <name type="scientific">Rhodotorula diobovata</name>
    <dbReference type="NCBI Taxonomy" id="5288"/>
    <lineage>
        <taxon>Eukaryota</taxon>
        <taxon>Fungi</taxon>
        <taxon>Dikarya</taxon>
        <taxon>Basidiomycota</taxon>
        <taxon>Pucciniomycotina</taxon>
        <taxon>Microbotryomycetes</taxon>
        <taxon>Sporidiobolales</taxon>
        <taxon>Sporidiobolaceae</taxon>
        <taxon>Rhodotorula</taxon>
    </lineage>
</organism>
<comment type="caution">
    <text evidence="1">The sequence shown here is derived from an EMBL/GenBank/DDBJ whole genome shotgun (WGS) entry which is preliminary data.</text>
</comment>
<name>A0A5C5FUF9_9BASI</name>
<protein>
    <submittedName>
        <fullName evidence="1">Uncharacterized protein</fullName>
    </submittedName>
</protein>
<keyword evidence="2" id="KW-1185">Reference proteome</keyword>
<sequence length="235" mass="26091">MARDRAGVLWRKVRVREAQKDLASLPRRAALLAHVDLDPLPSKWPVRLAHAFNSSAHYLSLTDLSLSFAGKSSIQSSLPRSWAIAEPWRGVRSLPVTSRLTSGHEASLLRALPSVVCLDLFTSLELDWDGKNKVLISTSLVRPRLSVNVTLSAPKMDLHQLALDLSPILASMVCLETLALHDNYGRNQSSLRRLPVSLLQHLPRSLRAATLHLRARRGSRSSGTAYSWEEGEEQD</sequence>
<dbReference type="EMBL" id="SOZI01000066">
    <property type="protein sequence ID" value="TNY20453.1"/>
    <property type="molecule type" value="Genomic_DNA"/>
</dbReference>
<accession>A0A5C5FUF9</accession>
<gene>
    <name evidence="1" type="ORF">DMC30DRAFT_447025</name>
</gene>
<evidence type="ECO:0000313" key="1">
    <source>
        <dbReference type="EMBL" id="TNY20453.1"/>
    </source>
</evidence>
<reference evidence="1 2" key="1">
    <citation type="submission" date="2019-03" db="EMBL/GenBank/DDBJ databases">
        <title>Rhodosporidium diobovatum UCD-FST 08-225 genome sequencing, assembly, and annotation.</title>
        <authorList>
            <person name="Fakankun I.U."/>
            <person name="Fristensky B."/>
            <person name="Levin D.B."/>
        </authorList>
    </citation>
    <scope>NUCLEOTIDE SEQUENCE [LARGE SCALE GENOMIC DNA]</scope>
    <source>
        <strain evidence="1 2">UCD-FST 08-225</strain>
    </source>
</reference>